<dbReference type="Gene3D" id="1.25.40.180">
    <property type="match status" value="1"/>
</dbReference>
<evidence type="ECO:0000313" key="9">
    <source>
        <dbReference type="EMBL" id="SJX65476.1"/>
    </source>
</evidence>
<dbReference type="InterPro" id="IPR016024">
    <property type="entry name" value="ARM-type_fold"/>
</dbReference>
<dbReference type="InterPro" id="IPR051956">
    <property type="entry name" value="eIF2B_epsilon"/>
</dbReference>
<feature type="compositionally biased region" description="Acidic residues" evidence="7">
    <location>
        <begin position="548"/>
        <end position="564"/>
    </location>
</feature>
<dbReference type="AlphaFoldDB" id="A0A2N8UKL7"/>
<feature type="compositionally biased region" description="Acidic residues" evidence="7">
    <location>
        <begin position="809"/>
        <end position="824"/>
    </location>
</feature>
<dbReference type="GO" id="GO:0003743">
    <property type="term" value="F:translation initiation factor activity"/>
    <property type="evidence" value="ECO:0007669"/>
    <property type="project" value="UniProtKB-KW"/>
</dbReference>
<gene>
    <name evidence="9" type="ORF">SRS1_15746</name>
</gene>
<dbReference type="PROSITE" id="PS51363">
    <property type="entry name" value="W2"/>
    <property type="match status" value="1"/>
</dbReference>
<accession>A0A2N8UKL7</accession>
<dbReference type="FunFam" id="3.90.550.10:FF:000066">
    <property type="entry name" value="Translation initiation factor eIF-2B subunit epsilon"/>
    <property type="match status" value="1"/>
</dbReference>
<feature type="region of interest" description="Disordered" evidence="7">
    <location>
        <begin position="545"/>
        <end position="564"/>
    </location>
</feature>
<feature type="domain" description="W2" evidence="8">
    <location>
        <begin position="646"/>
        <end position="817"/>
    </location>
</feature>
<keyword evidence="3" id="KW-0963">Cytoplasm</keyword>
<evidence type="ECO:0000256" key="6">
    <source>
        <dbReference type="ARBA" id="ARBA00046432"/>
    </source>
</evidence>
<dbReference type="InterPro" id="IPR044123">
    <property type="entry name" value="W2_eIF2B_epsilon"/>
</dbReference>
<evidence type="ECO:0000256" key="3">
    <source>
        <dbReference type="ARBA" id="ARBA00022490"/>
    </source>
</evidence>
<dbReference type="Pfam" id="PF00483">
    <property type="entry name" value="NTP_transferase"/>
    <property type="match status" value="1"/>
</dbReference>
<feature type="region of interest" description="Disordered" evidence="7">
    <location>
        <begin position="491"/>
        <end position="521"/>
    </location>
</feature>
<dbReference type="GO" id="GO:0005829">
    <property type="term" value="C:cytosol"/>
    <property type="evidence" value="ECO:0007669"/>
    <property type="project" value="UniProtKB-SubCell"/>
</dbReference>
<dbReference type="InterPro" id="IPR003307">
    <property type="entry name" value="W2_domain"/>
</dbReference>
<dbReference type="EMBL" id="LT795070">
    <property type="protein sequence ID" value="SJX65476.1"/>
    <property type="molecule type" value="Genomic_DNA"/>
</dbReference>
<dbReference type="GO" id="GO:0031369">
    <property type="term" value="F:translation initiation factor binding"/>
    <property type="evidence" value="ECO:0007669"/>
    <property type="project" value="InterPro"/>
</dbReference>
<dbReference type="SUPFAM" id="SSF53448">
    <property type="entry name" value="Nucleotide-diphospho-sugar transferases"/>
    <property type="match status" value="1"/>
</dbReference>
<dbReference type="InterPro" id="IPR029044">
    <property type="entry name" value="Nucleotide-diphossugar_trans"/>
</dbReference>
<dbReference type="Pfam" id="PF25084">
    <property type="entry name" value="LbH_EIF2B"/>
    <property type="match status" value="1"/>
</dbReference>
<dbReference type="SMART" id="SM00515">
    <property type="entry name" value="eIF5C"/>
    <property type="match status" value="1"/>
</dbReference>
<feature type="region of interest" description="Disordered" evidence="7">
    <location>
        <begin position="1"/>
        <end position="40"/>
    </location>
</feature>
<keyword evidence="9" id="KW-0396">Initiation factor</keyword>
<dbReference type="PANTHER" id="PTHR45887">
    <property type="entry name" value="TRANSLATION INITIATION FACTOR EIF-2B SUBUNIT EPSILON"/>
    <property type="match status" value="1"/>
</dbReference>
<dbReference type="GO" id="GO:0005851">
    <property type="term" value="C:eukaryotic translation initiation factor 2B complex"/>
    <property type="evidence" value="ECO:0007669"/>
    <property type="project" value="TreeGrafter"/>
</dbReference>
<evidence type="ECO:0000313" key="10">
    <source>
        <dbReference type="Proteomes" id="UP000239563"/>
    </source>
</evidence>
<dbReference type="CDD" id="cd04197">
    <property type="entry name" value="eIF-2B_epsilon_N"/>
    <property type="match status" value="1"/>
</dbReference>
<evidence type="ECO:0000256" key="4">
    <source>
        <dbReference type="ARBA" id="ARBA00044144"/>
    </source>
</evidence>
<proteinExistence type="inferred from homology"/>
<dbReference type="Pfam" id="PF02020">
    <property type="entry name" value="W2"/>
    <property type="match status" value="1"/>
</dbReference>
<comment type="similarity">
    <text evidence="2">Belongs to the eIF-2B gamma/epsilon subunits family.</text>
</comment>
<dbReference type="CDD" id="cd11558">
    <property type="entry name" value="W2_eIF2B_epsilon"/>
    <property type="match status" value="1"/>
</dbReference>
<dbReference type="GO" id="GO:0005085">
    <property type="term" value="F:guanyl-nucleotide exchange factor activity"/>
    <property type="evidence" value="ECO:0007669"/>
    <property type="project" value="InterPro"/>
</dbReference>
<evidence type="ECO:0000256" key="7">
    <source>
        <dbReference type="SAM" id="MobiDB-lite"/>
    </source>
</evidence>
<keyword evidence="9" id="KW-0648">Protein biosynthesis</keyword>
<feature type="compositionally biased region" description="Low complexity" evidence="7">
    <location>
        <begin position="512"/>
        <end position="521"/>
    </location>
</feature>
<feature type="compositionally biased region" description="Low complexity" evidence="7">
    <location>
        <begin position="586"/>
        <end position="599"/>
    </location>
</feature>
<dbReference type="Gene3D" id="3.90.550.10">
    <property type="entry name" value="Spore Coat Polysaccharide Biosynthesis Protein SpsA, Chain A"/>
    <property type="match status" value="1"/>
</dbReference>
<dbReference type="Proteomes" id="UP000239563">
    <property type="component" value="Chromosome XVII"/>
</dbReference>
<dbReference type="InterPro" id="IPR005835">
    <property type="entry name" value="NTP_transferase_dom"/>
</dbReference>
<dbReference type="Gene3D" id="2.160.10.10">
    <property type="entry name" value="Hexapeptide repeat proteins"/>
    <property type="match status" value="1"/>
</dbReference>
<dbReference type="FunFam" id="1.25.40.180:FF:000153">
    <property type="entry name" value="Uncharacterized protein"/>
    <property type="match status" value="1"/>
</dbReference>
<evidence type="ECO:0000256" key="5">
    <source>
        <dbReference type="ARBA" id="ARBA00044345"/>
    </source>
</evidence>
<comment type="subunit">
    <text evidence="6">Component of the translation initiation factor 2B (eIF2B) complex which is a heterodecamer of two sets of five different subunits: alpha, beta, gamma, delta and epsilon. Subunits alpha, beta and delta comprise a regulatory subcomplex and subunits epsilon and gamma comprise a catalytic subcomplex. Within the complex, the hexameric regulatory complex resides at the center, with the two heterodimeric catalytic subcomplexes bound on opposite sides.</text>
</comment>
<feature type="region of interest" description="Disordered" evidence="7">
    <location>
        <begin position="805"/>
        <end position="824"/>
    </location>
</feature>
<dbReference type="PANTHER" id="PTHR45887:SF1">
    <property type="entry name" value="TRANSLATION INITIATION FACTOR EIF-2B SUBUNIT EPSILON"/>
    <property type="match status" value="1"/>
</dbReference>
<evidence type="ECO:0000256" key="2">
    <source>
        <dbReference type="ARBA" id="ARBA00007878"/>
    </source>
</evidence>
<evidence type="ECO:0000259" key="8">
    <source>
        <dbReference type="PROSITE" id="PS51363"/>
    </source>
</evidence>
<feature type="compositionally biased region" description="Low complexity" evidence="7">
    <location>
        <begin position="19"/>
        <end position="32"/>
    </location>
</feature>
<reference evidence="9 10" key="1">
    <citation type="submission" date="2017-02" db="EMBL/GenBank/DDBJ databases">
        <authorList>
            <person name="Peterson S.W."/>
        </authorList>
    </citation>
    <scope>NUCLEOTIDE SEQUENCE [LARGE SCALE GENOMIC DNA]</scope>
    <source>
        <strain evidence="9 10">SRS1_H2-8</strain>
    </source>
</reference>
<name>A0A2N8UKL7_9BASI</name>
<evidence type="ECO:0000256" key="1">
    <source>
        <dbReference type="ARBA" id="ARBA00004514"/>
    </source>
</evidence>
<feature type="compositionally biased region" description="Gly residues" evidence="7">
    <location>
        <begin position="8"/>
        <end position="18"/>
    </location>
</feature>
<dbReference type="SUPFAM" id="SSF48371">
    <property type="entry name" value="ARM repeat"/>
    <property type="match status" value="1"/>
</dbReference>
<feature type="compositionally biased region" description="Acidic residues" evidence="7">
    <location>
        <begin position="602"/>
        <end position="627"/>
    </location>
</feature>
<feature type="region of interest" description="Disordered" evidence="7">
    <location>
        <begin position="586"/>
        <end position="629"/>
    </location>
</feature>
<organism evidence="9 10">
    <name type="scientific">Sporisorium reilianum f. sp. reilianum</name>
    <dbReference type="NCBI Taxonomy" id="72559"/>
    <lineage>
        <taxon>Eukaryota</taxon>
        <taxon>Fungi</taxon>
        <taxon>Dikarya</taxon>
        <taxon>Basidiomycota</taxon>
        <taxon>Ustilaginomycotina</taxon>
        <taxon>Ustilaginomycetes</taxon>
        <taxon>Ustilaginales</taxon>
        <taxon>Ustilaginaceae</taxon>
        <taxon>Sporisorium</taxon>
    </lineage>
</organism>
<sequence length="824" mass="89849">MPPKSSAKGGGKSGGGGAASSKAKSSQQQQQQSREEDLQREPLQAVILADAFSKRLDPLTTDRPACLLPLCNVPLLDWTLENLALAEVEEIFILASRYSDQIKKHLSSSPARYSLPKITVIATPDAQSLGDVMRELDSKQIIRSDFILIHADSVASMDLASIVDAHKRRRKRDKDAIMTICTMPVSKRSRIRTPGNLSLFFVEPHTSQLVHYAPVPAAPRLRTTSLPLEVFDQDAAATTNSLSRGAEVDIRNDLVDCGIDICSADVPPLFSENFDYQTLRHDFVLGILTSDLLDSKIFVHVAPTGPPASAVQIAGSSFPETVGTSTYGRGYAARVKSPADYDAITKDVIGQWTYPLGPAGYLPGGQRYSPRSGLRFLGDNVVLSRTCHLGTHTLVGSQSEIGDKASLHQSVLGSSVKVGSRTSISGSYIWADSTIGSGCTIERSIIGANVKILDGVKINKGCIIADGCTVGPNVELSAFSRIANKKYRSDLDFDSDSEQDDDDDDSLRASDRAAGAAGSKDAFSKQLGAQGVGYLWPALGDKPIRAEDDMDSEASDDDDEDEVDEIERAQNLRLMRLGADLDEMQLSDSLSDVSSVGVGRDSDDEDDEDDSELGTDDSMSDDDDDDILGASMMLDGETNVEKQAALKRLNEFRGEATASLERAFEENHTVDDAAIELKTLRMASNVPLKEVRKTVIGFILTKCDPDQPKQMLKVLDKWCPLISVVAVDDQIEALATVQNFCATHAKYYKIFIPLLKKFYNDDVISEDNIVGWWKSPLSRQTEAEVGGDKNIQLRKAAEEVIRYILESQESSDEDEDEDDEEDED</sequence>
<dbReference type="InterPro" id="IPR056764">
    <property type="entry name" value="LbH_EIF2B3/5"/>
</dbReference>
<protein>
    <recommendedName>
        <fullName evidence="4">Translation initiation factor eIF2B subunit epsilon</fullName>
    </recommendedName>
    <alternativeName>
        <fullName evidence="5">eIF2B GDP-GTP exchange factor subunit epsilon</fullName>
    </alternativeName>
</protein>
<comment type="subcellular location">
    <subcellularLocation>
        <location evidence="1">Cytoplasm</location>
        <location evidence="1">Cytosol</location>
    </subcellularLocation>
</comment>
<dbReference type="InterPro" id="IPR035543">
    <property type="entry name" value="eIF-2B_epsilon_N"/>
</dbReference>
<feature type="compositionally biased region" description="Acidic residues" evidence="7">
    <location>
        <begin position="492"/>
        <end position="505"/>
    </location>
</feature>